<evidence type="ECO:0000313" key="3">
    <source>
        <dbReference type="Proteomes" id="UP000194260"/>
    </source>
</evidence>
<protein>
    <submittedName>
        <fullName evidence="2">Putative hydrolase (DUF457 domain)</fullName>
    </submittedName>
</protein>
<dbReference type="EMBL" id="CP018790">
    <property type="protein sequence ID" value="ARR01450.1"/>
    <property type="molecule type" value="Genomic_DNA"/>
</dbReference>
<name>A0A1X9SYZ1_9BACT</name>
<keyword evidence="1" id="KW-0812">Transmembrane</keyword>
<accession>A0A1X9SYZ1</accession>
<reference evidence="3" key="1">
    <citation type="journal article" date="2017" name="Genome Biol. Evol.">
        <title>Comparative Genomic Analysis Identifies a Campylobacter Clade Deficient in Selenium Metabolism.</title>
        <authorList>
            <person name="Miller W.G."/>
            <person name="Yee E."/>
            <person name="Lopes B.S."/>
            <person name="Chapman M.H."/>
            <person name="Huynh S."/>
            <person name="Bono J.L."/>
            <person name="Parker C.T."/>
            <person name="Strachan N.J.C."/>
            <person name="Forbes K.J."/>
        </authorList>
    </citation>
    <scope>NUCLEOTIDE SEQUENCE [LARGE SCALE GENOMIC DNA]</scope>
    <source>
        <strain evidence="3">RM6137</strain>
        <plasmid evidence="3">psuis6137</plasmid>
    </source>
</reference>
<feature type="transmembrane region" description="Helical" evidence="1">
    <location>
        <begin position="75"/>
        <end position="97"/>
    </location>
</feature>
<organism evidence="2 3">
    <name type="scientific">Campylobacter porcelli</name>
    <dbReference type="NCBI Taxonomy" id="1660073"/>
    <lineage>
        <taxon>Bacteria</taxon>
        <taxon>Pseudomonadati</taxon>
        <taxon>Campylobacterota</taxon>
        <taxon>Epsilonproteobacteria</taxon>
        <taxon>Campylobacterales</taxon>
        <taxon>Campylobacteraceae</taxon>
        <taxon>Campylobacter</taxon>
    </lineage>
</organism>
<keyword evidence="2" id="KW-0614">Plasmid</keyword>
<feature type="transmembrane region" description="Helical" evidence="1">
    <location>
        <begin position="51"/>
        <end position="68"/>
    </location>
</feature>
<dbReference type="KEGG" id="camy:CSUIS_a0008"/>
<dbReference type="InterPro" id="IPR007404">
    <property type="entry name" value="YdjM-like"/>
</dbReference>
<dbReference type="Proteomes" id="UP000194260">
    <property type="component" value="Plasmid pSUIS6137"/>
</dbReference>
<evidence type="ECO:0000256" key="1">
    <source>
        <dbReference type="SAM" id="Phobius"/>
    </source>
</evidence>
<keyword evidence="1" id="KW-1133">Transmembrane helix</keyword>
<dbReference type="AlphaFoldDB" id="A0A1X9SYZ1"/>
<feature type="transmembrane region" description="Helical" evidence="1">
    <location>
        <begin position="117"/>
        <end position="134"/>
    </location>
</feature>
<sequence>MTWKSHTAIAAAISLPFNPSALPLALLGSTAPDWLEWVLKFLGKPVAHRTTTHYLIVPLGLILLSFFIDFRDWLFWFGIGYLSHWLADSLTITGVPISPLDKSNFTLFGGRFKTGEPSEYIVAFGLLAISLFFTKPSTDFLNSDPLNQFKVFLMDYKKLNENGVIDNKEYLEMRFKFF</sequence>
<dbReference type="GO" id="GO:0016787">
    <property type="term" value="F:hydrolase activity"/>
    <property type="evidence" value="ECO:0007669"/>
    <property type="project" value="UniProtKB-KW"/>
</dbReference>
<keyword evidence="2" id="KW-0378">Hydrolase</keyword>
<gene>
    <name evidence="2" type="ORF">CSUIS_a0008</name>
</gene>
<dbReference type="RefSeq" id="WP_086298657.1">
    <property type="nucleotide sequence ID" value="NZ_CP018790.1"/>
</dbReference>
<keyword evidence="1" id="KW-0472">Membrane</keyword>
<proteinExistence type="predicted"/>
<dbReference type="Pfam" id="PF04307">
    <property type="entry name" value="YdjM"/>
    <property type="match status" value="1"/>
</dbReference>
<evidence type="ECO:0000313" key="2">
    <source>
        <dbReference type="EMBL" id="ARR01450.1"/>
    </source>
</evidence>
<geneLocation type="plasmid" evidence="3">
    <name>psuis6137</name>
</geneLocation>